<evidence type="ECO:0000313" key="4">
    <source>
        <dbReference type="Proteomes" id="UP000474777"/>
    </source>
</evidence>
<dbReference type="PANTHER" id="PTHR43143:SF1">
    <property type="entry name" value="SERINE_THREONINE-PROTEIN PHOSPHATASE CPPED1"/>
    <property type="match status" value="1"/>
</dbReference>
<dbReference type="EMBL" id="JAAGWD010000008">
    <property type="protein sequence ID" value="NEM99251.1"/>
    <property type="molecule type" value="Genomic_DNA"/>
</dbReference>
<dbReference type="InterPro" id="IPR051918">
    <property type="entry name" value="STPP_CPPED1"/>
</dbReference>
<dbReference type="Proteomes" id="UP000474777">
    <property type="component" value="Unassembled WGS sequence"/>
</dbReference>
<evidence type="ECO:0000256" key="1">
    <source>
        <dbReference type="SAM" id="SignalP"/>
    </source>
</evidence>
<comment type="caution">
    <text evidence="3">The sequence shown here is derived from an EMBL/GenBank/DDBJ whole genome shotgun (WGS) entry which is preliminary data.</text>
</comment>
<dbReference type="Pfam" id="PF00149">
    <property type="entry name" value="Metallophos"/>
    <property type="match status" value="1"/>
</dbReference>
<dbReference type="InterPro" id="IPR004843">
    <property type="entry name" value="Calcineurin-like_PHP"/>
</dbReference>
<dbReference type="PANTHER" id="PTHR43143">
    <property type="entry name" value="METALLOPHOSPHOESTERASE, CALCINEURIN SUPERFAMILY"/>
    <property type="match status" value="1"/>
</dbReference>
<gene>
    <name evidence="3" type="ORF">GXP69_16240</name>
</gene>
<name>A0A6B3M0Y7_9BACT</name>
<dbReference type="InterPro" id="IPR029052">
    <property type="entry name" value="Metallo-depent_PP-like"/>
</dbReference>
<sequence>MKKITLAALALSVWALSACDKFEYSPYEIRLKDDERQLNQKNIERIQQLNIPRNSQITFALISDTQGFYKDTEAMVAHLNKQNDVQFVLHNGDITDFGLLKEFRLINERLGKLKVPQVTVIGNHDAVNNGKQLYKEMYGPYDFSFTAGHSKFIFINTNGWEFKGEAPDLDWLDRELQDRDEYDQVFVLSHIPASDASFGSPEKLQRYHDLMEKYKVSMSIHGHGHSFDAYQLREGGTRYLNIGDAADKEYVIMRATNTGVTFDRVKIEGELGFK</sequence>
<proteinExistence type="predicted"/>
<reference evidence="3 4" key="1">
    <citation type="submission" date="2020-02" db="EMBL/GenBank/DDBJ databases">
        <authorList>
            <person name="Kim M.K."/>
        </authorList>
    </citation>
    <scope>NUCLEOTIDE SEQUENCE [LARGE SCALE GENOMIC DNA]</scope>
    <source>
        <strain evidence="3 4">BT327</strain>
    </source>
</reference>
<protein>
    <recommendedName>
        <fullName evidence="2">Calcineurin-like phosphoesterase domain-containing protein</fullName>
    </recommendedName>
</protein>
<evidence type="ECO:0000313" key="3">
    <source>
        <dbReference type="EMBL" id="NEM99251.1"/>
    </source>
</evidence>
<feature type="chain" id="PRO_5025431228" description="Calcineurin-like phosphoesterase domain-containing protein" evidence="1">
    <location>
        <begin position="19"/>
        <end position="274"/>
    </location>
</feature>
<dbReference type="PROSITE" id="PS51257">
    <property type="entry name" value="PROKAR_LIPOPROTEIN"/>
    <property type="match status" value="1"/>
</dbReference>
<dbReference type="SUPFAM" id="SSF56300">
    <property type="entry name" value="Metallo-dependent phosphatases"/>
    <property type="match status" value="1"/>
</dbReference>
<dbReference type="AlphaFoldDB" id="A0A6B3M0Y7"/>
<dbReference type="Gene3D" id="3.60.21.10">
    <property type="match status" value="1"/>
</dbReference>
<evidence type="ECO:0000259" key="2">
    <source>
        <dbReference type="Pfam" id="PF00149"/>
    </source>
</evidence>
<keyword evidence="4" id="KW-1185">Reference proteome</keyword>
<dbReference type="RefSeq" id="WP_163916257.1">
    <property type="nucleotide sequence ID" value="NZ_JAAGWD010000008.1"/>
</dbReference>
<accession>A0A6B3M0Y7</accession>
<feature type="signal peptide" evidence="1">
    <location>
        <begin position="1"/>
        <end position="18"/>
    </location>
</feature>
<organism evidence="3 4">
    <name type="scientific">Pontibacter burrus</name>
    <dbReference type="NCBI Taxonomy" id="2704466"/>
    <lineage>
        <taxon>Bacteria</taxon>
        <taxon>Pseudomonadati</taxon>
        <taxon>Bacteroidota</taxon>
        <taxon>Cytophagia</taxon>
        <taxon>Cytophagales</taxon>
        <taxon>Hymenobacteraceae</taxon>
        <taxon>Pontibacter</taxon>
    </lineage>
</organism>
<dbReference type="GO" id="GO:0016787">
    <property type="term" value="F:hydrolase activity"/>
    <property type="evidence" value="ECO:0007669"/>
    <property type="project" value="InterPro"/>
</dbReference>
<keyword evidence="1" id="KW-0732">Signal</keyword>
<feature type="domain" description="Calcineurin-like phosphoesterase" evidence="2">
    <location>
        <begin position="58"/>
        <end position="226"/>
    </location>
</feature>